<evidence type="ECO:0000313" key="4">
    <source>
        <dbReference type="Proteomes" id="UP001595530"/>
    </source>
</evidence>
<proteinExistence type="predicted"/>
<dbReference type="Proteomes" id="UP001595530">
    <property type="component" value="Unassembled WGS sequence"/>
</dbReference>
<dbReference type="EMBL" id="JBHRTP010000020">
    <property type="protein sequence ID" value="MFC3107802.1"/>
    <property type="molecule type" value="Genomic_DNA"/>
</dbReference>
<organism evidence="3 4">
    <name type="scientific">Undibacterium arcticum</name>
    <dbReference type="NCBI Taxonomy" id="1762892"/>
    <lineage>
        <taxon>Bacteria</taxon>
        <taxon>Pseudomonadati</taxon>
        <taxon>Pseudomonadota</taxon>
        <taxon>Betaproteobacteria</taxon>
        <taxon>Burkholderiales</taxon>
        <taxon>Oxalobacteraceae</taxon>
        <taxon>Undibacterium</taxon>
    </lineage>
</organism>
<dbReference type="RefSeq" id="WP_390328059.1">
    <property type="nucleotide sequence ID" value="NZ_JBHRTP010000020.1"/>
</dbReference>
<dbReference type="Pfam" id="PF12536">
    <property type="entry name" value="DUF3734"/>
    <property type="match status" value="1"/>
</dbReference>
<sequence>MSNSPMDIVLDGATRRGPDQSKDIDFSITALAERWSAGQADIKRALHHKSWVKPLPPHVGTVLHEFVHGETSPVRLSVDSPAAS</sequence>
<evidence type="ECO:0000259" key="2">
    <source>
        <dbReference type="Pfam" id="PF12536"/>
    </source>
</evidence>
<accession>A0ABV7F1X0</accession>
<reference evidence="4" key="1">
    <citation type="journal article" date="2019" name="Int. J. Syst. Evol. Microbiol.">
        <title>The Global Catalogue of Microorganisms (GCM) 10K type strain sequencing project: providing services to taxonomists for standard genome sequencing and annotation.</title>
        <authorList>
            <consortium name="The Broad Institute Genomics Platform"/>
            <consortium name="The Broad Institute Genome Sequencing Center for Infectious Disease"/>
            <person name="Wu L."/>
            <person name="Ma J."/>
        </authorList>
    </citation>
    <scope>NUCLEOTIDE SEQUENCE [LARGE SCALE GENOMIC DNA]</scope>
    <source>
        <strain evidence="4">KCTC 42986</strain>
    </source>
</reference>
<feature type="region of interest" description="Disordered" evidence="1">
    <location>
        <begin position="1"/>
        <end position="21"/>
    </location>
</feature>
<protein>
    <submittedName>
        <fullName evidence="3">DUF3734 domain-containing protein</fullName>
    </submittedName>
</protein>
<evidence type="ECO:0000256" key="1">
    <source>
        <dbReference type="SAM" id="MobiDB-lite"/>
    </source>
</evidence>
<gene>
    <name evidence="3" type="ORF">ACFOFO_07490</name>
</gene>
<dbReference type="InterPro" id="IPR021095">
    <property type="entry name" value="DUF3734"/>
</dbReference>
<name>A0ABV7F1X0_9BURK</name>
<keyword evidence="4" id="KW-1185">Reference proteome</keyword>
<evidence type="ECO:0000313" key="3">
    <source>
        <dbReference type="EMBL" id="MFC3107802.1"/>
    </source>
</evidence>
<feature type="domain" description="DUF3734" evidence="2">
    <location>
        <begin position="16"/>
        <end position="57"/>
    </location>
</feature>
<comment type="caution">
    <text evidence="3">The sequence shown here is derived from an EMBL/GenBank/DDBJ whole genome shotgun (WGS) entry which is preliminary data.</text>
</comment>